<accession>A0A0F3MQ91</accession>
<evidence type="ECO:0000256" key="1">
    <source>
        <dbReference type="SAM" id="MobiDB-lite"/>
    </source>
</evidence>
<proteinExistence type="predicted"/>
<gene>
    <name evidence="2" type="ORF">OCHUTO_0328</name>
</gene>
<dbReference type="Proteomes" id="UP000033616">
    <property type="component" value="Unassembled WGS sequence"/>
</dbReference>
<dbReference type="EMBL" id="LANP01000006">
    <property type="protein sequence ID" value="KJV56764.1"/>
    <property type="molecule type" value="Genomic_DNA"/>
</dbReference>
<evidence type="ECO:0000313" key="2">
    <source>
        <dbReference type="EMBL" id="KJV56764.1"/>
    </source>
</evidence>
<keyword evidence="3" id="KW-1185">Reference proteome</keyword>
<name>A0A0F3MQ91_9RICK</name>
<feature type="region of interest" description="Disordered" evidence="1">
    <location>
        <begin position="1"/>
        <end position="29"/>
    </location>
</feature>
<reference evidence="2 3" key="1">
    <citation type="submission" date="2015-02" db="EMBL/GenBank/DDBJ databases">
        <title>Genome Sequencing of Rickettsiales.</title>
        <authorList>
            <person name="Daugherty S.C."/>
            <person name="Su Q."/>
            <person name="Abolude K."/>
            <person name="Beier-Sexton M."/>
            <person name="Carlyon J.A."/>
            <person name="Carter R."/>
            <person name="Day N.P."/>
            <person name="Dumler S.J."/>
            <person name="Dyachenko V."/>
            <person name="Godinez A."/>
            <person name="Kurtti T.J."/>
            <person name="Lichay M."/>
            <person name="Mullins K.E."/>
            <person name="Ott S."/>
            <person name="Pappas-Brown V."/>
            <person name="Paris D.H."/>
            <person name="Patel P."/>
            <person name="Richards A.L."/>
            <person name="Sadzewicz L."/>
            <person name="Sears K."/>
            <person name="Seidman D."/>
            <person name="Sengamalay N."/>
            <person name="Stenos J."/>
            <person name="Tallon L.J."/>
            <person name="Vincent G."/>
            <person name="Fraser C.M."/>
            <person name="Munderloh U."/>
            <person name="Dunning-Hotopp J.C."/>
        </authorList>
    </citation>
    <scope>NUCLEOTIDE SEQUENCE [LARGE SCALE GENOMIC DNA]</scope>
    <source>
        <strain evidence="2 3">Fuller</strain>
    </source>
</reference>
<sequence>MNNKIQDLKLTKGNMDDSASVPELTKHIN</sequence>
<protein>
    <submittedName>
        <fullName evidence="2">Uncharacterized protein</fullName>
    </submittedName>
</protein>
<comment type="caution">
    <text evidence="2">The sequence shown here is derived from an EMBL/GenBank/DDBJ whole genome shotgun (WGS) entry which is preliminary data.</text>
</comment>
<feature type="compositionally biased region" description="Basic and acidic residues" evidence="1">
    <location>
        <begin position="1"/>
        <end position="10"/>
    </location>
</feature>
<evidence type="ECO:0000313" key="3">
    <source>
        <dbReference type="Proteomes" id="UP000033616"/>
    </source>
</evidence>
<dbReference type="PATRIC" id="fig|1359168.3.peg.1085"/>
<dbReference type="AlphaFoldDB" id="A0A0F3MQ91"/>
<organism evidence="2 3">
    <name type="scientific">Orientia chuto str. Dubai</name>
    <dbReference type="NCBI Taxonomy" id="1359168"/>
    <lineage>
        <taxon>Bacteria</taxon>
        <taxon>Pseudomonadati</taxon>
        <taxon>Pseudomonadota</taxon>
        <taxon>Alphaproteobacteria</taxon>
        <taxon>Rickettsiales</taxon>
        <taxon>Rickettsiaceae</taxon>
        <taxon>Rickettsieae</taxon>
        <taxon>Orientia</taxon>
    </lineage>
</organism>